<dbReference type="InterPro" id="IPR001680">
    <property type="entry name" value="WD40_rpt"/>
</dbReference>
<dbReference type="SUPFAM" id="SSF50978">
    <property type="entry name" value="WD40 repeat-like"/>
    <property type="match status" value="1"/>
</dbReference>
<evidence type="ECO:0000256" key="1">
    <source>
        <dbReference type="ARBA" id="ARBA00022737"/>
    </source>
</evidence>
<dbReference type="SUPFAM" id="SSF82171">
    <property type="entry name" value="DPP6 N-terminal domain-like"/>
    <property type="match status" value="1"/>
</dbReference>
<evidence type="ECO:0000256" key="3">
    <source>
        <dbReference type="SAM" id="MobiDB-lite"/>
    </source>
</evidence>
<accession>A0A2P4ZFE2</accession>
<dbReference type="Pfam" id="PF24883">
    <property type="entry name" value="NPHP3_N"/>
    <property type="match status" value="1"/>
</dbReference>
<dbReference type="RefSeq" id="XP_024404993.1">
    <property type="nucleotide sequence ID" value="XM_024550286.1"/>
</dbReference>
<dbReference type="InterPro" id="IPR015943">
    <property type="entry name" value="WD40/YVTN_repeat-like_dom_sf"/>
</dbReference>
<dbReference type="SMART" id="SM00320">
    <property type="entry name" value="WD40"/>
    <property type="match status" value="7"/>
</dbReference>
<gene>
    <name evidence="5" type="ORF">TGAM01_v208252</name>
</gene>
<dbReference type="Gene3D" id="3.40.50.300">
    <property type="entry name" value="P-loop containing nucleotide triphosphate hydrolases"/>
    <property type="match status" value="1"/>
</dbReference>
<dbReference type="InterPro" id="IPR036322">
    <property type="entry name" value="WD40_repeat_dom_sf"/>
</dbReference>
<feature type="region of interest" description="Disordered" evidence="3">
    <location>
        <begin position="1"/>
        <end position="89"/>
    </location>
</feature>
<dbReference type="PANTHER" id="PTHR10039">
    <property type="entry name" value="AMELOGENIN"/>
    <property type="match status" value="1"/>
</dbReference>
<dbReference type="PANTHER" id="PTHR10039:SF14">
    <property type="entry name" value="NACHT DOMAIN-CONTAINING PROTEIN"/>
    <property type="match status" value="1"/>
</dbReference>
<evidence type="ECO:0000259" key="4">
    <source>
        <dbReference type="PROSITE" id="PS50837"/>
    </source>
</evidence>
<dbReference type="Pfam" id="PF17100">
    <property type="entry name" value="NACHT_N"/>
    <property type="match status" value="1"/>
</dbReference>
<feature type="compositionally biased region" description="Basic and acidic residues" evidence="3">
    <location>
        <begin position="12"/>
        <end position="35"/>
    </location>
</feature>
<sequence length="1571" mass="179161">MPDFKNFKKLLRPFDKLRETRRSSREADVRTRENNVKSPTTDPPRENDAAHMEQREDQNPPSVTIERPGEQQPATEQHDSLLPDPAPFSNAIDLPEIAEASTTPSGSSIWNEAYDSLKAEEPKLVQAYEKILSIEINGNPDASTNHKSDNYLIEKEDVSFRKAQMYQLIDNGLEKTRHETNIKDNIGSAMKIANATKKMIGDTIKDIPQAALPWAIVCVSLEILSGPLLQTETNRSAVEYVGDTLAWYWENATRLFDNDQAESYLEGFQRQLRTAFVRFYKKLLQFQMKSICDYYRHRGFVFFRDLMKFDDWDGSAKSIREDDESLRKRINEFLHHKMESHLESLTLRFKAYERTQEDQQCLKDLFITDPRDDMKRIERTKGGLFEDSYQWIFGNTKYQEWHKNDLNRSLWLSGDPGKGKTMLLCGIIQELMRQSGPNLMTFFFCQATILSNSDYVSVLRSLIWLLANQQPSLISYIRSSYDKAGQALFNGANAWDKLSQIFSDMLCDSRLPPVYIIVDALDECTTGRTEFSHLIQKLSTSPKVKLLVSSRNWPEIGGQLINEMNLSLEVNAGLVETAVELYISYKASQLFILRDDPQLKEEICHRMRIKANGTFLWVAIVFKSLESIRYYDDNSEVLEMIDEMPEDLIQLYATMLQRIAVLEGESAKLCQTTLAIATLVYRPLHLNELSTLAGFQRRLKRLPHIEELIKDCGSFLTVQENKIYFIHQSAKDYLASDVSSQSSIFPNRRDKVHYSIVSNSLDAMSQILRKNIYNLEHPGTLIDDICPPKDNPLDTILYSCAHWVAHLCEIDAQSPLDSLIDKEKLLGFFKAHFLHWLEALSLTRNLSVNIHHIKRFHKVLKKSAEDELQKLMYDASRFIQYHSQIIETAPLQVYSSAILFSPTESSVRSNFIGKLSSWITSKPVKDTHWSPCLRKIETKDSVAADTRDTDLLIVEKNSNKVVTWDMTLGQRIHIFNHTEIVRDAVFSSDSKCVLTATFNQLISWDITSGKMIREIDIPGLYATAALLKISKDGKFIAAAVGHKFVQIYNVAEDTKTQISFGDYGSIWAINWSNDSKFVHIAADKVALLWDMARGTPKMEFDQDVLKSSHLNISKDSKLIAFIDRVTGGIVIWDLNKSEKILAIVTESFPKEPSNIEFSNDSTLLAMADDSFVRVWDITTGRCRHNIRLERRYASELRWFSGSEALAVIFPDSVEIYDLTEHIYWDSSNDTGPVNKVTFSADSMLVAAGSADLKIWNSTTGSEIQTFPAIYPPLRYHLQFSHDSTCIYTYYNGGLKSWDIASGNLISHSFKIPTVRRNQAAFSSDGRYFALAKDGVQLWNLTTNETSSPSMTRQAKVTQLAFSHNAAYLVLVSDVFDGVLVTSIIDVWNLATGNRIWTVDDVTDWSKYADIHTCEICGGWSEYYQDNSIAISDGGMVLYVRPFSHEMVILSEGMEILQLPVCYQKLEPYFDIEWPYIVTQSGRLHLDKVIAQAAESSHFEKISDYQSMTEGYGISSDDSWITWNGENILWLPPDYRPAGKRAISRHCIAIGTISKGVPIFNFSSPPPFELLY</sequence>
<dbReference type="Gene3D" id="2.130.10.10">
    <property type="entry name" value="YVTN repeat-like/Quinoprotein amine dehydrogenase"/>
    <property type="match status" value="3"/>
</dbReference>
<feature type="compositionally biased region" description="Basic and acidic residues" evidence="3">
    <location>
        <begin position="43"/>
        <end position="58"/>
    </location>
</feature>
<dbReference type="Proteomes" id="UP000054821">
    <property type="component" value="Unassembled WGS sequence"/>
</dbReference>
<dbReference type="PROSITE" id="PS50837">
    <property type="entry name" value="NACHT"/>
    <property type="match status" value="1"/>
</dbReference>
<name>A0A2P4ZFE2_9HYPO</name>
<evidence type="ECO:0000313" key="5">
    <source>
        <dbReference type="EMBL" id="PON22997.1"/>
    </source>
</evidence>
<keyword evidence="1" id="KW-0677">Repeat</keyword>
<evidence type="ECO:0000313" key="6">
    <source>
        <dbReference type="Proteomes" id="UP000054821"/>
    </source>
</evidence>
<dbReference type="InterPro" id="IPR007111">
    <property type="entry name" value="NACHT_NTPase"/>
</dbReference>
<dbReference type="STRING" id="398673.A0A2P4ZFE2"/>
<protein>
    <recommendedName>
        <fullName evidence="4">NACHT domain-containing protein</fullName>
    </recommendedName>
</protein>
<organism evidence="5 6">
    <name type="scientific">Trichoderma gamsii</name>
    <dbReference type="NCBI Taxonomy" id="398673"/>
    <lineage>
        <taxon>Eukaryota</taxon>
        <taxon>Fungi</taxon>
        <taxon>Dikarya</taxon>
        <taxon>Ascomycota</taxon>
        <taxon>Pezizomycotina</taxon>
        <taxon>Sordariomycetes</taxon>
        <taxon>Hypocreomycetidae</taxon>
        <taxon>Hypocreales</taxon>
        <taxon>Hypocreaceae</taxon>
        <taxon>Trichoderma</taxon>
    </lineage>
</organism>
<dbReference type="InterPro" id="IPR056884">
    <property type="entry name" value="NPHP3-like_N"/>
</dbReference>
<dbReference type="PROSITE" id="PS50082">
    <property type="entry name" value="WD_REPEATS_2"/>
    <property type="match status" value="1"/>
</dbReference>
<feature type="domain" description="NACHT" evidence="4">
    <location>
        <begin position="408"/>
        <end position="551"/>
    </location>
</feature>
<evidence type="ECO:0000256" key="2">
    <source>
        <dbReference type="PROSITE-ProRule" id="PRU00221"/>
    </source>
</evidence>
<proteinExistence type="predicted"/>
<keyword evidence="2" id="KW-0853">WD repeat</keyword>
<dbReference type="GeneID" id="29990843"/>
<dbReference type="InterPro" id="IPR031359">
    <property type="entry name" value="NACHT_N"/>
</dbReference>
<dbReference type="SUPFAM" id="SSF52540">
    <property type="entry name" value="P-loop containing nucleoside triphosphate hydrolases"/>
    <property type="match status" value="1"/>
</dbReference>
<dbReference type="EMBL" id="JPDN02000033">
    <property type="protein sequence ID" value="PON22997.1"/>
    <property type="molecule type" value="Genomic_DNA"/>
</dbReference>
<keyword evidence="6" id="KW-1185">Reference proteome</keyword>
<dbReference type="InterPro" id="IPR027417">
    <property type="entry name" value="P-loop_NTPase"/>
</dbReference>
<feature type="repeat" description="WD" evidence="2">
    <location>
        <begin position="1159"/>
        <end position="1185"/>
    </location>
</feature>
<comment type="caution">
    <text evidence="5">The sequence shown here is derived from an EMBL/GenBank/DDBJ whole genome shotgun (WGS) entry which is preliminary data.</text>
</comment>
<reference evidence="5 6" key="1">
    <citation type="journal article" date="2016" name="Genome Announc.">
        <title>Draft Whole-Genome Sequence of Trichoderma gamsii T6085, a Promising Biocontrol Agent of Fusarium Head Blight on Wheat.</title>
        <authorList>
            <person name="Baroncelli R."/>
            <person name="Zapparata A."/>
            <person name="Piaggeschi G."/>
            <person name="Sarrocco S."/>
            <person name="Vannacci G."/>
        </authorList>
    </citation>
    <scope>NUCLEOTIDE SEQUENCE [LARGE SCALE GENOMIC DNA]</scope>
    <source>
        <strain evidence="5 6">T6085</strain>
    </source>
</reference>